<evidence type="ECO:0000313" key="4">
    <source>
        <dbReference type="Proteomes" id="UP000332515"/>
    </source>
</evidence>
<evidence type="ECO:0000313" key="3">
    <source>
        <dbReference type="EMBL" id="MQT11187.1"/>
    </source>
</evidence>
<dbReference type="GO" id="GO:0016020">
    <property type="term" value="C:membrane"/>
    <property type="evidence" value="ECO:0007669"/>
    <property type="project" value="InterPro"/>
</dbReference>
<keyword evidence="2" id="KW-0472">Membrane</keyword>
<sequence length="96" mass="11118">MRAILDVLMLVLNLYQWVIIIGALFSWLYAFNVVNPRNRVVAMIGDALYRLTEPVLRPIRQIMPNLGGLDLSPVVVLLLIFLIQNVILRYVYPYVF</sequence>
<evidence type="ECO:0000256" key="2">
    <source>
        <dbReference type="SAM" id="Phobius"/>
    </source>
</evidence>
<evidence type="ECO:0000256" key="1">
    <source>
        <dbReference type="ARBA" id="ARBA00010894"/>
    </source>
</evidence>
<dbReference type="AlphaFoldDB" id="A0A6A7XYI6"/>
<feature type="transmembrane region" description="Helical" evidence="2">
    <location>
        <begin position="71"/>
        <end position="92"/>
    </location>
</feature>
<dbReference type="EMBL" id="VWNA01000001">
    <property type="protein sequence ID" value="MQT11187.1"/>
    <property type="molecule type" value="Genomic_DNA"/>
</dbReference>
<organism evidence="3 4">
    <name type="scientific">Segnochrobactrum spirostomi</name>
    <dbReference type="NCBI Taxonomy" id="2608987"/>
    <lineage>
        <taxon>Bacteria</taxon>
        <taxon>Pseudomonadati</taxon>
        <taxon>Pseudomonadota</taxon>
        <taxon>Alphaproteobacteria</taxon>
        <taxon>Hyphomicrobiales</taxon>
        <taxon>Segnochrobactraceae</taxon>
        <taxon>Segnochrobactrum</taxon>
    </lineage>
</organism>
<dbReference type="RefSeq" id="WP_153477586.1">
    <property type="nucleotide sequence ID" value="NZ_VWNA01000001.1"/>
</dbReference>
<comment type="similarity">
    <text evidence="1">Belongs to the YggT family.</text>
</comment>
<dbReference type="PANTHER" id="PTHR33219">
    <property type="entry name" value="YLMG HOMOLOG PROTEIN 2, CHLOROPLASTIC"/>
    <property type="match status" value="1"/>
</dbReference>
<keyword evidence="2" id="KW-1133">Transmembrane helix</keyword>
<keyword evidence="4" id="KW-1185">Reference proteome</keyword>
<dbReference type="Pfam" id="PF02325">
    <property type="entry name" value="CCB3_YggT"/>
    <property type="match status" value="1"/>
</dbReference>
<proteinExistence type="inferred from homology"/>
<accession>A0A6A7XYI6</accession>
<reference evidence="3 4" key="1">
    <citation type="submission" date="2019-09" db="EMBL/GenBank/DDBJ databases">
        <title>Segnochrobactrum spirostomi gen. nov., sp. nov., isolated from the ciliate Spirostomum cf. yagiui and description of a novel family, Segnochrobactraceae fam. nov. within the order Rhizobiales of the class Alphaproteobacteria.</title>
        <authorList>
            <person name="Akter S."/>
            <person name="Shazib S.U.A."/>
            <person name="Shin M.K."/>
        </authorList>
    </citation>
    <scope>NUCLEOTIDE SEQUENCE [LARGE SCALE GENOMIC DNA]</scope>
    <source>
        <strain evidence="3 4">Sp-1</strain>
    </source>
</reference>
<protein>
    <submittedName>
        <fullName evidence="3">YggT family protein</fullName>
    </submittedName>
</protein>
<feature type="transmembrane region" description="Helical" evidence="2">
    <location>
        <begin position="7"/>
        <end position="30"/>
    </location>
</feature>
<dbReference type="PANTHER" id="PTHR33219:SF14">
    <property type="entry name" value="PROTEIN COFACTOR ASSEMBLY OF COMPLEX C SUBUNIT B CCB3, CHLOROPLASTIC-RELATED"/>
    <property type="match status" value="1"/>
</dbReference>
<keyword evidence="2" id="KW-0812">Transmembrane</keyword>
<gene>
    <name evidence="3" type="ORF">F0357_00545</name>
</gene>
<dbReference type="Proteomes" id="UP000332515">
    <property type="component" value="Unassembled WGS sequence"/>
</dbReference>
<name>A0A6A7XYI6_9HYPH</name>
<dbReference type="InterPro" id="IPR003425">
    <property type="entry name" value="CCB3/YggT"/>
</dbReference>
<comment type="caution">
    <text evidence="3">The sequence shown here is derived from an EMBL/GenBank/DDBJ whole genome shotgun (WGS) entry which is preliminary data.</text>
</comment>